<dbReference type="InterPro" id="IPR000182">
    <property type="entry name" value="GNAT_dom"/>
</dbReference>
<feature type="domain" description="N-acetyltransferase" evidence="1">
    <location>
        <begin position="28"/>
        <end position="190"/>
    </location>
</feature>
<dbReference type="RefSeq" id="WP_249099609.1">
    <property type="nucleotide sequence ID" value="NZ_JAMAST010000004.1"/>
</dbReference>
<organism evidence="2 3">
    <name type="scientific">Sporolactobacillus mangiferae</name>
    <dbReference type="NCBI Taxonomy" id="2940498"/>
    <lineage>
        <taxon>Bacteria</taxon>
        <taxon>Bacillati</taxon>
        <taxon>Bacillota</taxon>
        <taxon>Bacilli</taxon>
        <taxon>Bacillales</taxon>
        <taxon>Sporolactobacillaceae</taxon>
        <taxon>Sporolactobacillus</taxon>
    </lineage>
</organism>
<dbReference type="Pfam" id="PF13302">
    <property type="entry name" value="Acetyltransf_3"/>
    <property type="match status" value="1"/>
</dbReference>
<evidence type="ECO:0000259" key="1">
    <source>
        <dbReference type="PROSITE" id="PS51186"/>
    </source>
</evidence>
<dbReference type="Proteomes" id="UP001203004">
    <property type="component" value="Unassembled WGS sequence"/>
</dbReference>
<dbReference type="PANTHER" id="PTHR43792">
    <property type="entry name" value="GNAT FAMILY, PUTATIVE (AFU_ORTHOLOGUE AFUA_3G00765)-RELATED-RELATED"/>
    <property type="match status" value="1"/>
</dbReference>
<evidence type="ECO:0000313" key="2">
    <source>
        <dbReference type="EMBL" id="MCL1631504.1"/>
    </source>
</evidence>
<comment type="caution">
    <text evidence="2">The sequence shown here is derived from an EMBL/GenBank/DDBJ whole genome shotgun (WGS) entry which is preliminary data.</text>
</comment>
<sequence>MGESGRFCAVNDEEGEHRMNYILETERLRLRTWRMGDINRLKQFLQDMEVMHAYEHAFSDEEVQRWLDWNMKSYQKNGYGLWAIELRNTGEVVGECGLTNQTVEGQSYLEIGYHLVKKHWHKGYGIEAAKACKHYAFEKLNKEEVVSIVRDTNIPSMNLAIRNGMNIKTRFIQHYYGLDMPHYLFSVKRNK</sequence>
<evidence type="ECO:0000313" key="3">
    <source>
        <dbReference type="Proteomes" id="UP001203004"/>
    </source>
</evidence>
<dbReference type="Gene3D" id="3.40.630.30">
    <property type="match status" value="1"/>
</dbReference>
<dbReference type="EMBL" id="JAMAST010000004">
    <property type="protein sequence ID" value="MCL1631504.1"/>
    <property type="molecule type" value="Genomic_DNA"/>
</dbReference>
<dbReference type="PANTHER" id="PTHR43792:SF1">
    <property type="entry name" value="N-ACETYLTRANSFERASE DOMAIN-CONTAINING PROTEIN"/>
    <property type="match status" value="1"/>
</dbReference>
<dbReference type="PROSITE" id="PS51186">
    <property type="entry name" value="GNAT"/>
    <property type="match status" value="1"/>
</dbReference>
<name>A0ABT0MB41_9BACL</name>
<proteinExistence type="predicted"/>
<gene>
    <name evidence="2" type="ORF">M3N64_06015</name>
</gene>
<accession>A0ABT0MB41</accession>
<dbReference type="InterPro" id="IPR051531">
    <property type="entry name" value="N-acetyltransferase"/>
</dbReference>
<dbReference type="InterPro" id="IPR016181">
    <property type="entry name" value="Acyl_CoA_acyltransferase"/>
</dbReference>
<protein>
    <submittedName>
        <fullName evidence="2">GNAT family N-acetyltransferase</fullName>
    </submittedName>
</protein>
<dbReference type="SUPFAM" id="SSF55729">
    <property type="entry name" value="Acyl-CoA N-acyltransferases (Nat)"/>
    <property type="match status" value="1"/>
</dbReference>
<reference evidence="2 3" key="1">
    <citation type="submission" date="2022-05" db="EMBL/GenBank/DDBJ databases">
        <title>Sporolactobacillus sp nov CPB3-1, isolated from tree bark (Mangifera indica L.).</title>
        <authorList>
            <person name="Phuengjayaem S."/>
            <person name="Tanasupawat S."/>
        </authorList>
    </citation>
    <scope>NUCLEOTIDE SEQUENCE [LARGE SCALE GENOMIC DNA]</scope>
    <source>
        <strain evidence="2 3">CPB3-1</strain>
    </source>
</reference>
<keyword evidence="3" id="KW-1185">Reference proteome</keyword>